<evidence type="ECO:0000313" key="2">
    <source>
        <dbReference type="EMBL" id="AWX56226.1"/>
    </source>
</evidence>
<sequence length="150" mass="16510">MSHVKDLIGLEFKPYTMTVEKGKIKELALAIGDDNPIYYDLEAAKKEGYAGIPIPPTFLQVIDLWGGMGSVEKMEKLGLKLARVLHGQQSYEYVGDIVAGDVLSVTSKVVDAETKTGSTGSMDLVTSENQYRNQRGELVAITRNTIVHRH</sequence>
<proteinExistence type="predicted"/>
<evidence type="ECO:0000313" key="3">
    <source>
        <dbReference type="Proteomes" id="UP000036061"/>
    </source>
</evidence>
<dbReference type="PIRSF" id="PIRSF018072">
    <property type="entry name" value="UCP018072"/>
    <property type="match status" value="1"/>
</dbReference>
<dbReference type="RefSeq" id="WP_053079576.1">
    <property type="nucleotide sequence ID" value="NZ_CP030117.1"/>
</dbReference>
<dbReference type="AlphaFoldDB" id="A0A2Z4MI84"/>
<dbReference type="InterPro" id="IPR016709">
    <property type="entry name" value="HadA-like"/>
</dbReference>
<accession>A0A2Z4MI84</accession>
<reference evidence="2 3" key="1">
    <citation type="journal article" date="2015" name="Genome Announc.">
        <title>Draft Genome Sequence of Brevibacillus brevis DZQ7, a Plant Growth-Promoting Rhizobacterium with Broad-Spectrum Antimicrobial Activity.</title>
        <authorList>
            <person name="Hou Q."/>
            <person name="Wang C."/>
            <person name="Hou X."/>
            <person name="Xia Z."/>
            <person name="Ye J."/>
            <person name="Liu K."/>
            <person name="Liu H."/>
            <person name="Wang J."/>
            <person name="Guo H."/>
            <person name="Yu X."/>
            <person name="Yang Y."/>
            <person name="Du B."/>
            <person name="Ding Y."/>
        </authorList>
    </citation>
    <scope>NUCLEOTIDE SEQUENCE [LARGE SCALE GENOMIC DNA]</scope>
    <source>
        <strain evidence="2 3">DZQ7</strain>
    </source>
</reference>
<dbReference type="EMBL" id="CP030117">
    <property type="protein sequence ID" value="AWX56226.1"/>
    <property type="molecule type" value="Genomic_DNA"/>
</dbReference>
<protein>
    <submittedName>
        <fullName evidence="2">MaoC family dehydratase</fullName>
    </submittedName>
</protein>
<name>A0A2Z4MI84_BREBE</name>
<dbReference type="Gene3D" id="3.10.129.10">
    <property type="entry name" value="Hotdog Thioesterase"/>
    <property type="match status" value="1"/>
</dbReference>
<dbReference type="Proteomes" id="UP000036061">
    <property type="component" value="Chromosome"/>
</dbReference>
<gene>
    <name evidence="2" type="ORF">AB432_014795</name>
</gene>
<dbReference type="CDD" id="cd03441">
    <property type="entry name" value="R_hydratase_like"/>
    <property type="match status" value="1"/>
</dbReference>
<organism evidence="2 3">
    <name type="scientific">Brevibacillus brevis</name>
    <name type="common">Bacillus brevis</name>
    <dbReference type="NCBI Taxonomy" id="1393"/>
    <lineage>
        <taxon>Bacteria</taxon>
        <taxon>Bacillati</taxon>
        <taxon>Bacillota</taxon>
        <taxon>Bacilli</taxon>
        <taxon>Bacillales</taxon>
        <taxon>Paenibacillaceae</taxon>
        <taxon>Brevibacillus</taxon>
    </lineage>
</organism>
<dbReference type="Pfam" id="PF13452">
    <property type="entry name" value="FAS1_DH_region"/>
    <property type="match status" value="1"/>
</dbReference>
<evidence type="ECO:0000259" key="1">
    <source>
        <dbReference type="Pfam" id="PF13452"/>
    </source>
</evidence>
<feature type="domain" description="FAS1-like dehydratase" evidence="1">
    <location>
        <begin position="7"/>
        <end position="141"/>
    </location>
</feature>
<dbReference type="InterPro" id="IPR039569">
    <property type="entry name" value="FAS1-like_DH_region"/>
</dbReference>
<dbReference type="InterPro" id="IPR029069">
    <property type="entry name" value="HotDog_dom_sf"/>
</dbReference>
<dbReference type="SUPFAM" id="SSF54637">
    <property type="entry name" value="Thioesterase/thiol ester dehydrase-isomerase"/>
    <property type="match status" value="1"/>
</dbReference>